<comment type="caution">
    <text evidence="1">The sequence shown here is derived from an EMBL/GenBank/DDBJ whole genome shotgun (WGS) entry which is preliminary data.</text>
</comment>
<evidence type="ECO:0000313" key="1">
    <source>
        <dbReference type="EMBL" id="TDQ62474.1"/>
    </source>
</evidence>
<dbReference type="RefSeq" id="WP_133825550.1">
    <property type="nucleotide sequence ID" value="NZ_BAABHR010000007.1"/>
</dbReference>
<dbReference type="AlphaFoldDB" id="A0A4R6VHF5"/>
<dbReference type="InterPro" id="IPR011335">
    <property type="entry name" value="Restrct_endonuc-II-like"/>
</dbReference>
<evidence type="ECO:0000313" key="2">
    <source>
        <dbReference type="Proteomes" id="UP000295705"/>
    </source>
</evidence>
<sequence>MDFAKPFRGSAAVSAGETTWRRLGGPGFDHLGYDTYVAAGTVLDLSGRAVAAALAVPGGVIGGYGAAELLEAPCAPRNARVEVVVGRRRVRPHDGLLIRQDVLADDEVVDVHGTLVTSPLRTAFDLARRRDHVEAVVAVDALAHRHELDVAALASYPALRDNPRGARRLPRVIADADARAESPPETRLRLVLHAAGLAPEPQLQVRDDWGDDVARVDFGWRELRFALEYQGDDHRTDQEQWRRDVERIARLAAVGWLVLPVTALDLRRPDFFVRGVRVALGHRRLELMARAS</sequence>
<dbReference type="EMBL" id="SNYO01000002">
    <property type="protein sequence ID" value="TDQ62474.1"/>
    <property type="molecule type" value="Genomic_DNA"/>
</dbReference>
<proteinExistence type="predicted"/>
<gene>
    <name evidence="1" type="ORF">EV188_102128</name>
</gene>
<organism evidence="1 2">
    <name type="scientific">Actinomycetospora succinea</name>
    <dbReference type="NCBI Taxonomy" id="663603"/>
    <lineage>
        <taxon>Bacteria</taxon>
        <taxon>Bacillati</taxon>
        <taxon>Actinomycetota</taxon>
        <taxon>Actinomycetes</taxon>
        <taxon>Pseudonocardiales</taxon>
        <taxon>Pseudonocardiaceae</taxon>
        <taxon>Actinomycetospora</taxon>
    </lineage>
</organism>
<evidence type="ECO:0008006" key="3">
    <source>
        <dbReference type="Google" id="ProtNLM"/>
    </source>
</evidence>
<reference evidence="1 2" key="1">
    <citation type="submission" date="2019-03" db="EMBL/GenBank/DDBJ databases">
        <title>Genomic Encyclopedia of Type Strains, Phase IV (KMG-IV): sequencing the most valuable type-strain genomes for metagenomic binning, comparative biology and taxonomic classification.</title>
        <authorList>
            <person name="Goeker M."/>
        </authorList>
    </citation>
    <scope>NUCLEOTIDE SEQUENCE [LARGE SCALE GENOMIC DNA]</scope>
    <source>
        <strain evidence="1 2">DSM 45775</strain>
    </source>
</reference>
<protein>
    <recommendedName>
        <fullName evidence="3">DUF559 domain-containing protein</fullName>
    </recommendedName>
</protein>
<dbReference type="Proteomes" id="UP000295705">
    <property type="component" value="Unassembled WGS sequence"/>
</dbReference>
<dbReference type="OrthoDB" id="3566910at2"/>
<dbReference type="Gene3D" id="3.40.960.10">
    <property type="entry name" value="VSR Endonuclease"/>
    <property type="match status" value="1"/>
</dbReference>
<dbReference type="SUPFAM" id="SSF52980">
    <property type="entry name" value="Restriction endonuclease-like"/>
    <property type="match status" value="1"/>
</dbReference>
<accession>A0A4R6VHF5</accession>
<name>A0A4R6VHF5_9PSEU</name>
<keyword evidence="2" id="KW-1185">Reference proteome</keyword>